<comment type="caution">
    <text evidence="1">The sequence shown here is derived from an EMBL/GenBank/DDBJ whole genome shotgun (WGS) entry which is preliminary data.</text>
</comment>
<name>A0ABR2K4T8_9EUKA</name>
<gene>
    <name evidence="1" type="ORF">M9Y10_041599</name>
</gene>
<dbReference type="Proteomes" id="UP001470230">
    <property type="component" value="Unassembled WGS sequence"/>
</dbReference>
<proteinExistence type="predicted"/>
<reference evidence="1 2" key="1">
    <citation type="submission" date="2024-04" db="EMBL/GenBank/DDBJ databases">
        <title>Tritrichomonas musculus Genome.</title>
        <authorList>
            <person name="Alves-Ferreira E."/>
            <person name="Grigg M."/>
            <person name="Lorenzi H."/>
            <person name="Galac M."/>
        </authorList>
    </citation>
    <scope>NUCLEOTIDE SEQUENCE [LARGE SCALE GENOMIC DNA]</scope>
    <source>
        <strain evidence="1 2">EAF2021</strain>
    </source>
</reference>
<accession>A0ABR2K4T8</accession>
<organism evidence="1 2">
    <name type="scientific">Tritrichomonas musculus</name>
    <dbReference type="NCBI Taxonomy" id="1915356"/>
    <lineage>
        <taxon>Eukaryota</taxon>
        <taxon>Metamonada</taxon>
        <taxon>Parabasalia</taxon>
        <taxon>Tritrichomonadida</taxon>
        <taxon>Tritrichomonadidae</taxon>
        <taxon>Tritrichomonas</taxon>
    </lineage>
</organism>
<evidence type="ECO:0000313" key="1">
    <source>
        <dbReference type="EMBL" id="KAK8886139.1"/>
    </source>
</evidence>
<dbReference type="EMBL" id="JAPFFF010000007">
    <property type="protein sequence ID" value="KAK8886139.1"/>
    <property type="molecule type" value="Genomic_DNA"/>
</dbReference>
<evidence type="ECO:0000313" key="2">
    <source>
        <dbReference type="Proteomes" id="UP001470230"/>
    </source>
</evidence>
<keyword evidence="2" id="KW-1185">Reference proteome</keyword>
<sequence>MYKLKIDLQSFQFTNGIIQENDTVRVSITTLPDERKQALTIDAKKLKNFHHFFTISITDQTQRILFVVRKKFFSQNDPIIASSIVLNSQLPKPIGSADDTELRNIFLYEPIQHSCHSNISRNVQKRKILGQMQVQFSIFPIERNFVIRNRACKTRQKQGFSKRNPVFDDEAKFNYVSSENLICN</sequence>
<protein>
    <submittedName>
        <fullName evidence="1">Uncharacterized protein</fullName>
    </submittedName>
</protein>